<keyword evidence="2 4" id="KW-0863">Zinc-finger</keyword>
<accession>A0ABR3EQ55</accession>
<evidence type="ECO:0000259" key="5">
    <source>
        <dbReference type="PROSITE" id="PS50865"/>
    </source>
</evidence>
<proteinExistence type="predicted"/>
<comment type="caution">
    <text evidence="6">The sequence shown here is derived from an EMBL/GenBank/DDBJ whole genome shotgun (WGS) entry which is preliminary data.</text>
</comment>
<keyword evidence="1" id="KW-0479">Metal-binding</keyword>
<evidence type="ECO:0000256" key="2">
    <source>
        <dbReference type="ARBA" id="ARBA00022771"/>
    </source>
</evidence>
<name>A0ABR3EQ55_9AGAR</name>
<dbReference type="EMBL" id="JBAHYK010002493">
    <property type="protein sequence ID" value="KAL0564962.1"/>
    <property type="molecule type" value="Genomic_DNA"/>
</dbReference>
<evidence type="ECO:0000256" key="1">
    <source>
        <dbReference type="ARBA" id="ARBA00022723"/>
    </source>
</evidence>
<protein>
    <recommendedName>
        <fullName evidence="5">MYND-type domain-containing protein</fullName>
    </recommendedName>
</protein>
<dbReference type="SUPFAM" id="SSF144232">
    <property type="entry name" value="HIT/MYND zinc finger-like"/>
    <property type="match status" value="1"/>
</dbReference>
<reference evidence="6 7" key="1">
    <citation type="submission" date="2024-02" db="EMBL/GenBank/DDBJ databases">
        <title>A draft genome for the cacao thread blight pathogen Marasmius crinis-equi.</title>
        <authorList>
            <person name="Cohen S.P."/>
            <person name="Baruah I.K."/>
            <person name="Amoako-Attah I."/>
            <person name="Bukari Y."/>
            <person name="Meinhardt L.W."/>
            <person name="Bailey B.A."/>
        </authorList>
    </citation>
    <scope>NUCLEOTIDE SEQUENCE [LARGE SCALE GENOMIC DNA]</scope>
    <source>
        <strain evidence="6 7">GH-76</strain>
    </source>
</reference>
<evidence type="ECO:0000313" key="6">
    <source>
        <dbReference type="EMBL" id="KAL0564962.1"/>
    </source>
</evidence>
<sequence length="467" mass="54041">MIVLHPSVGFSIDALAPLLRSTPEIFAVTFELWLYASEMDHPSAGSLLTSAGVLFDGHTGLEIAHKRCFTGKVLVELDKVLRKKRRDIPTIFMRSLTRGMCTPQPDYLSLSYHVLIPNALLRSTDTLKLSDFNAKDAIRRISKLFGKLLSNQRDVSKFEERDEVIILFAIECLHYIECSVMSDAYFFIPALDEGILLSFMKAKDPLIDDYRPNPPPTTTLSFHFTFICNLLLERILFRPILIRLVHWFKRIDKAGLDRLNDSRFDPNPLNLFRKAWNILKEDAYRRSSLRDPDRVRAFMMCEYPKCPRKEDPSHEKPASHPLMRCSGCQSFVYCSRECQKNDWRNGHREKCLIVQKHIRGGKYPRIPGHFDLLFARKQLIADYDARIDQITQLRRDLKVSKPHRGKVHLVAWFDYSSELPFELTVHSPEEHTQRLRKLTLGARYLNSSTPAIGVIPWRGNEPMLVGF</sequence>
<dbReference type="Pfam" id="PF01753">
    <property type="entry name" value="zf-MYND"/>
    <property type="match status" value="1"/>
</dbReference>
<gene>
    <name evidence="6" type="ORF">V5O48_017069</name>
</gene>
<evidence type="ECO:0000313" key="7">
    <source>
        <dbReference type="Proteomes" id="UP001465976"/>
    </source>
</evidence>
<keyword evidence="7" id="KW-1185">Reference proteome</keyword>
<organism evidence="6 7">
    <name type="scientific">Marasmius crinis-equi</name>
    <dbReference type="NCBI Taxonomy" id="585013"/>
    <lineage>
        <taxon>Eukaryota</taxon>
        <taxon>Fungi</taxon>
        <taxon>Dikarya</taxon>
        <taxon>Basidiomycota</taxon>
        <taxon>Agaricomycotina</taxon>
        <taxon>Agaricomycetes</taxon>
        <taxon>Agaricomycetidae</taxon>
        <taxon>Agaricales</taxon>
        <taxon>Marasmiineae</taxon>
        <taxon>Marasmiaceae</taxon>
        <taxon>Marasmius</taxon>
    </lineage>
</organism>
<feature type="domain" description="MYND-type" evidence="5">
    <location>
        <begin position="303"/>
        <end position="351"/>
    </location>
</feature>
<evidence type="ECO:0000256" key="4">
    <source>
        <dbReference type="PROSITE-ProRule" id="PRU00134"/>
    </source>
</evidence>
<evidence type="ECO:0000256" key="3">
    <source>
        <dbReference type="ARBA" id="ARBA00022833"/>
    </source>
</evidence>
<dbReference type="PROSITE" id="PS50865">
    <property type="entry name" value="ZF_MYND_2"/>
    <property type="match status" value="1"/>
</dbReference>
<keyword evidence="3" id="KW-0862">Zinc</keyword>
<dbReference type="Proteomes" id="UP001465976">
    <property type="component" value="Unassembled WGS sequence"/>
</dbReference>
<dbReference type="Gene3D" id="6.10.140.2220">
    <property type="match status" value="1"/>
</dbReference>
<dbReference type="InterPro" id="IPR002893">
    <property type="entry name" value="Znf_MYND"/>
</dbReference>